<dbReference type="GeneID" id="103120672"/>
<name>A0ABM3WCL3_ERIEU</name>
<accession>A0ABM3WCL3</accession>
<keyword evidence="1" id="KW-0175">Coiled coil</keyword>
<evidence type="ECO:0000313" key="4">
    <source>
        <dbReference type="RefSeq" id="XP_060034301.1"/>
    </source>
</evidence>
<dbReference type="RefSeq" id="XP_060034301.1">
    <property type="nucleotide sequence ID" value="XM_060178318.1"/>
</dbReference>
<gene>
    <name evidence="4" type="primary">TRAF3IP3</name>
</gene>
<feature type="region of interest" description="Disordered" evidence="2">
    <location>
        <begin position="1"/>
        <end position="57"/>
    </location>
</feature>
<dbReference type="PANTHER" id="PTHR15715">
    <property type="entry name" value="CENTROSOMAL PROTEIN OF 170 KDA"/>
    <property type="match status" value="1"/>
</dbReference>
<sequence length="293" mass="32103">MSRAPPTCPAGPPPEGPELSRDPSSEPGALLGTEGGQRRTRSSAQCSARPQRQAPWGVKKALLQMEAERSSLEQKAKESLQRALQERLQLQSTQRSLALAEQKCEEWKCQCEALKEDCSSLGARCQELESRLHMLQSKLQPAAGSSSRRLRAEGRWLGTWPSPHTISLPFRAAEGGGGGTGGSTCRVCLGCRPSGRWSRTDGWRRKVAHLPPSPSCPSGREGWAREHLTRQPPTWGKETGGPPRPLQAVRVESFNKRTELVSTSMRTQRPCAHTRLLGPRPQWTRGRAAAKAA</sequence>
<reference evidence="4" key="1">
    <citation type="submission" date="2025-08" db="UniProtKB">
        <authorList>
            <consortium name="RefSeq"/>
        </authorList>
    </citation>
    <scope>IDENTIFICATION</scope>
</reference>
<protein>
    <submittedName>
        <fullName evidence="4">TRAF3-interacting JNK-activating modulator isoform X1</fullName>
    </submittedName>
</protein>
<keyword evidence="3" id="KW-1185">Reference proteome</keyword>
<feature type="coiled-coil region" evidence="1">
    <location>
        <begin position="62"/>
        <end position="131"/>
    </location>
</feature>
<evidence type="ECO:0000256" key="1">
    <source>
        <dbReference type="SAM" id="Coils"/>
    </source>
</evidence>
<evidence type="ECO:0000313" key="3">
    <source>
        <dbReference type="Proteomes" id="UP001652624"/>
    </source>
</evidence>
<feature type="region of interest" description="Disordered" evidence="2">
    <location>
        <begin position="262"/>
        <end position="293"/>
    </location>
</feature>
<dbReference type="PANTHER" id="PTHR15715:SF21">
    <property type="entry name" value="TRAF3-INTERACTING JNK-ACTIVATING MODULATOR"/>
    <property type="match status" value="1"/>
</dbReference>
<feature type="compositionally biased region" description="Pro residues" evidence="2">
    <location>
        <begin position="1"/>
        <end position="16"/>
    </location>
</feature>
<organism evidence="3 4">
    <name type="scientific">Erinaceus europaeus</name>
    <name type="common">Western European hedgehog</name>
    <dbReference type="NCBI Taxonomy" id="9365"/>
    <lineage>
        <taxon>Eukaryota</taxon>
        <taxon>Metazoa</taxon>
        <taxon>Chordata</taxon>
        <taxon>Craniata</taxon>
        <taxon>Vertebrata</taxon>
        <taxon>Euteleostomi</taxon>
        <taxon>Mammalia</taxon>
        <taxon>Eutheria</taxon>
        <taxon>Laurasiatheria</taxon>
        <taxon>Eulipotyphla</taxon>
        <taxon>Erinaceidae</taxon>
        <taxon>Erinaceinae</taxon>
        <taxon>Erinaceus</taxon>
    </lineage>
</organism>
<proteinExistence type="predicted"/>
<dbReference type="Proteomes" id="UP001652624">
    <property type="component" value="Chromosome 19"/>
</dbReference>
<evidence type="ECO:0000256" key="2">
    <source>
        <dbReference type="SAM" id="MobiDB-lite"/>
    </source>
</evidence>
<dbReference type="InterPro" id="IPR051176">
    <property type="entry name" value="Cent_Immune-Sig_Mod"/>
</dbReference>